<organism evidence="1">
    <name type="scientific">viral metagenome</name>
    <dbReference type="NCBI Taxonomy" id="1070528"/>
    <lineage>
        <taxon>unclassified sequences</taxon>
        <taxon>metagenomes</taxon>
        <taxon>organismal metagenomes</taxon>
    </lineage>
</organism>
<sequence>MKGQLWQECRCGREPVCTACEKCEKHCTCGKPQIHKIDTSLAEPYRRGIGQGFGPGEDGDF</sequence>
<proteinExistence type="predicted"/>
<dbReference type="AlphaFoldDB" id="A0A6M3IYH9"/>
<dbReference type="EMBL" id="MT142487">
    <property type="protein sequence ID" value="QJA82429.1"/>
    <property type="molecule type" value="Genomic_DNA"/>
</dbReference>
<evidence type="ECO:0000313" key="1">
    <source>
        <dbReference type="EMBL" id="QJA62408.1"/>
    </source>
</evidence>
<name>A0A6M3IYH9_9ZZZZ</name>
<protein>
    <submittedName>
        <fullName evidence="1">Uncharacterized protein</fullName>
    </submittedName>
</protein>
<dbReference type="EMBL" id="MT141470">
    <property type="protein sequence ID" value="QJA62408.1"/>
    <property type="molecule type" value="Genomic_DNA"/>
</dbReference>
<reference evidence="1" key="1">
    <citation type="submission" date="2020-03" db="EMBL/GenBank/DDBJ databases">
        <title>The deep terrestrial virosphere.</title>
        <authorList>
            <person name="Holmfeldt K."/>
            <person name="Nilsson E."/>
            <person name="Simone D."/>
            <person name="Lopez-Fernandez M."/>
            <person name="Wu X."/>
            <person name="de Brujin I."/>
            <person name="Lundin D."/>
            <person name="Andersson A."/>
            <person name="Bertilsson S."/>
            <person name="Dopson M."/>
        </authorList>
    </citation>
    <scope>NUCLEOTIDE SEQUENCE</scope>
    <source>
        <strain evidence="2">MM415A00408</strain>
        <strain evidence="1">MM415B00786</strain>
    </source>
</reference>
<evidence type="ECO:0000313" key="2">
    <source>
        <dbReference type="EMBL" id="QJA82429.1"/>
    </source>
</evidence>
<accession>A0A6M3IYH9</accession>
<gene>
    <name evidence="2" type="ORF">MM415A00408_0022</name>
    <name evidence="1" type="ORF">MM415B00786_0022</name>
</gene>